<dbReference type="EMBL" id="RSCL01000008">
    <property type="protein sequence ID" value="RUT05749.1"/>
    <property type="molecule type" value="Genomic_DNA"/>
</dbReference>
<name>A0A433VI45_9CYAN</name>
<accession>A0A433VI45</accession>
<proteinExistence type="predicted"/>
<dbReference type="AlphaFoldDB" id="A0A433VI45"/>
<keyword evidence="2" id="KW-1185">Reference proteome</keyword>
<dbReference type="Proteomes" id="UP000271624">
    <property type="component" value="Unassembled WGS sequence"/>
</dbReference>
<dbReference type="RefSeq" id="WP_127082194.1">
    <property type="nucleotide sequence ID" value="NZ_RSCL01000008.1"/>
</dbReference>
<sequence length="175" mass="19964">MKISTDNRVPFPRQIVYTTYRDKITELVRYVPDIRTINVKSRREADNIIYIVNEWHGGGEIPLAARALLSNDMLSWLEHDVWDESKFTLDWRLETRAFTEAVSCIGKNTFIEDGDATIIQSRGELKIDPNQIHGAPAFLTGQIARVVEDFLAAKIKPSLVQMSDGVRKYLERAGN</sequence>
<organism evidence="1 2">
    <name type="scientific">Dulcicalothrix desertica PCC 7102</name>
    <dbReference type="NCBI Taxonomy" id="232991"/>
    <lineage>
        <taxon>Bacteria</taxon>
        <taxon>Bacillati</taxon>
        <taxon>Cyanobacteriota</taxon>
        <taxon>Cyanophyceae</taxon>
        <taxon>Nostocales</taxon>
        <taxon>Calotrichaceae</taxon>
        <taxon>Dulcicalothrix</taxon>
    </lineage>
</organism>
<reference evidence="1" key="1">
    <citation type="submission" date="2018-12" db="EMBL/GenBank/DDBJ databases">
        <authorList>
            <person name="Will S."/>
            <person name="Neumann-Schaal M."/>
            <person name="Henke P."/>
        </authorList>
    </citation>
    <scope>NUCLEOTIDE SEQUENCE</scope>
    <source>
        <strain evidence="1">PCC 7102</strain>
    </source>
</reference>
<evidence type="ECO:0008006" key="3">
    <source>
        <dbReference type="Google" id="ProtNLM"/>
    </source>
</evidence>
<comment type="caution">
    <text evidence="1">The sequence shown here is derived from an EMBL/GenBank/DDBJ whole genome shotgun (WGS) entry which is preliminary data.</text>
</comment>
<gene>
    <name evidence="1" type="ORF">DSM106972_037560</name>
</gene>
<dbReference type="InterPro" id="IPR023393">
    <property type="entry name" value="START-like_dom_sf"/>
</dbReference>
<dbReference type="OrthoDB" id="459727at2"/>
<evidence type="ECO:0000313" key="1">
    <source>
        <dbReference type="EMBL" id="RUT05749.1"/>
    </source>
</evidence>
<dbReference type="Gene3D" id="3.30.530.20">
    <property type="match status" value="1"/>
</dbReference>
<protein>
    <recommendedName>
        <fullName evidence="3">Coenzyme Q-binding protein COQ10 START domain-containing protein</fullName>
    </recommendedName>
</protein>
<reference evidence="1" key="2">
    <citation type="journal article" date="2019" name="Genome Biol. Evol.">
        <title>Day and night: Metabolic profiles and evolutionary relationships of six axenic non-marine cyanobacteria.</title>
        <authorList>
            <person name="Will S.E."/>
            <person name="Henke P."/>
            <person name="Boedeker C."/>
            <person name="Huang S."/>
            <person name="Brinkmann H."/>
            <person name="Rohde M."/>
            <person name="Jarek M."/>
            <person name="Friedl T."/>
            <person name="Seufert S."/>
            <person name="Schumacher M."/>
            <person name="Overmann J."/>
            <person name="Neumann-Schaal M."/>
            <person name="Petersen J."/>
        </authorList>
    </citation>
    <scope>NUCLEOTIDE SEQUENCE [LARGE SCALE GENOMIC DNA]</scope>
    <source>
        <strain evidence="1">PCC 7102</strain>
    </source>
</reference>
<evidence type="ECO:0000313" key="2">
    <source>
        <dbReference type="Proteomes" id="UP000271624"/>
    </source>
</evidence>